<comment type="caution">
    <text evidence="1">The sequence shown here is derived from an EMBL/GenBank/DDBJ whole genome shotgun (WGS) entry which is preliminary data.</text>
</comment>
<dbReference type="AlphaFoldDB" id="X1F639"/>
<evidence type="ECO:0000313" key="1">
    <source>
        <dbReference type="EMBL" id="GAH28015.1"/>
    </source>
</evidence>
<gene>
    <name evidence="1" type="ORF">S01H4_65692</name>
</gene>
<reference evidence="1" key="1">
    <citation type="journal article" date="2014" name="Front. Microbiol.">
        <title>High frequency of phylogenetically diverse reductive dehalogenase-homologous genes in deep subseafloor sedimentary metagenomes.</title>
        <authorList>
            <person name="Kawai M."/>
            <person name="Futagami T."/>
            <person name="Toyoda A."/>
            <person name="Takaki Y."/>
            <person name="Nishi S."/>
            <person name="Hori S."/>
            <person name="Arai W."/>
            <person name="Tsubouchi T."/>
            <person name="Morono Y."/>
            <person name="Uchiyama I."/>
            <person name="Ito T."/>
            <person name="Fujiyama A."/>
            <person name="Inagaki F."/>
            <person name="Takami H."/>
        </authorList>
    </citation>
    <scope>NUCLEOTIDE SEQUENCE</scope>
    <source>
        <strain evidence="1">Expedition CK06-06</strain>
    </source>
</reference>
<sequence length="82" mass="9898">MIDEIRKLYPTFTIEEEDVSLSDSLYTINYNTEDYNYVFKVSKKSCKVLEERISISKKRAMQIARDKFKEEPYSIWKGEKTW</sequence>
<feature type="non-terminal residue" evidence="1">
    <location>
        <position position="82"/>
    </location>
</feature>
<protein>
    <submittedName>
        <fullName evidence="1">Uncharacterized protein</fullName>
    </submittedName>
</protein>
<accession>X1F639</accession>
<dbReference type="EMBL" id="BART01040302">
    <property type="protein sequence ID" value="GAH28015.1"/>
    <property type="molecule type" value="Genomic_DNA"/>
</dbReference>
<name>X1F639_9ZZZZ</name>
<proteinExistence type="predicted"/>
<organism evidence="1">
    <name type="scientific">marine sediment metagenome</name>
    <dbReference type="NCBI Taxonomy" id="412755"/>
    <lineage>
        <taxon>unclassified sequences</taxon>
        <taxon>metagenomes</taxon>
        <taxon>ecological metagenomes</taxon>
    </lineage>
</organism>